<proteinExistence type="predicted"/>
<evidence type="ECO:0000313" key="6">
    <source>
        <dbReference type="Proteomes" id="UP000637720"/>
    </source>
</evidence>
<dbReference type="SMART" id="SM00347">
    <property type="entry name" value="HTH_MARR"/>
    <property type="match status" value="1"/>
</dbReference>
<name>A0A8J3BAH2_9BACI</name>
<dbReference type="InterPro" id="IPR036390">
    <property type="entry name" value="WH_DNA-bd_sf"/>
</dbReference>
<keyword evidence="6" id="KW-1185">Reference proteome</keyword>
<protein>
    <submittedName>
        <fullName evidence="5">DeoR family transcriptional regulator</fullName>
    </submittedName>
</protein>
<reference evidence="5" key="1">
    <citation type="journal article" date="2014" name="Int. J. Syst. Evol. Microbiol.">
        <title>Complete genome sequence of Corynebacterium casei LMG S-19264T (=DSM 44701T), isolated from a smear-ripened cheese.</title>
        <authorList>
            <consortium name="US DOE Joint Genome Institute (JGI-PGF)"/>
            <person name="Walter F."/>
            <person name="Albersmeier A."/>
            <person name="Kalinowski J."/>
            <person name="Ruckert C."/>
        </authorList>
    </citation>
    <scope>NUCLEOTIDE SEQUENCE</scope>
    <source>
        <strain evidence="5">JCM 14719</strain>
    </source>
</reference>
<dbReference type="Pfam" id="PF01022">
    <property type="entry name" value="HTH_5"/>
    <property type="match status" value="1"/>
</dbReference>
<dbReference type="InterPro" id="IPR036388">
    <property type="entry name" value="WH-like_DNA-bd_sf"/>
</dbReference>
<reference evidence="5" key="2">
    <citation type="submission" date="2020-09" db="EMBL/GenBank/DDBJ databases">
        <authorList>
            <person name="Sun Q."/>
            <person name="Ohkuma M."/>
        </authorList>
    </citation>
    <scope>NUCLEOTIDE SEQUENCE</scope>
    <source>
        <strain evidence="5">JCM 14719</strain>
    </source>
</reference>
<comment type="caution">
    <text evidence="5">The sequence shown here is derived from an EMBL/GenBank/DDBJ whole genome shotgun (WGS) entry which is preliminary data.</text>
</comment>
<dbReference type="PROSITE" id="PS51000">
    <property type="entry name" value="HTH_DEOR_2"/>
    <property type="match status" value="1"/>
</dbReference>
<dbReference type="Gene3D" id="1.10.10.10">
    <property type="entry name" value="Winged helix-like DNA-binding domain superfamily/Winged helix DNA-binding domain"/>
    <property type="match status" value="1"/>
</dbReference>
<dbReference type="Proteomes" id="UP000637720">
    <property type="component" value="Unassembled WGS sequence"/>
</dbReference>
<dbReference type="PANTHER" id="PTHR38600">
    <property type="entry name" value="TRANSCRIPTIONAL REGULATORY PROTEIN"/>
    <property type="match status" value="1"/>
</dbReference>
<dbReference type="InterPro" id="IPR000835">
    <property type="entry name" value="HTH_MarR-typ"/>
</dbReference>
<dbReference type="PANTHER" id="PTHR38600:SF2">
    <property type="entry name" value="SLL0088 PROTEIN"/>
    <property type="match status" value="1"/>
</dbReference>
<evidence type="ECO:0000256" key="3">
    <source>
        <dbReference type="ARBA" id="ARBA00023163"/>
    </source>
</evidence>
<evidence type="ECO:0000313" key="5">
    <source>
        <dbReference type="EMBL" id="GGJ96986.1"/>
    </source>
</evidence>
<dbReference type="InterPro" id="IPR011991">
    <property type="entry name" value="ArsR-like_HTH"/>
</dbReference>
<dbReference type="CDD" id="cd00090">
    <property type="entry name" value="HTH_ARSR"/>
    <property type="match status" value="1"/>
</dbReference>
<feature type="domain" description="HTH deoR-type" evidence="4">
    <location>
        <begin position="10"/>
        <end position="70"/>
    </location>
</feature>
<dbReference type="AlphaFoldDB" id="A0A8J3BAH2"/>
<sequence>MGETMLGRKPGSTREEILYLLKTHGPLSAGDIAEKLGISEMAVRRHLSTLERDRLVRTTRVRQTMGRPAHLFGLTEKADALFPKHYADFALELLKDLVAEDGTEKMEELLARREERLRERYQPHMAGKTLRERVATLAALQNEKGYMADWNAEGDRRFVLTERNCPIVRVAQEFLQVCQCELRLFRALLAADVKQVQCIAQGGQHCVYVIQERA</sequence>
<keyword evidence="3" id="KW-0804">Transcription</keyword>
<dbReference type="EMBL" id="BMOF01000011">
    <property type="protein sequence ID" value="GGJ96986.1"/>
    <property type="molecule type" value="Genomic_DNA"/>
</dbReference>
<organism evidence="5 6">
    <name type="scientific">Calditerricola satsumensis</name>
    <dbReference type="NCBI Taxonomy" id="373054"/>
    <lineage>
        <taxon>Bacteria</taxon>
        <taxon>Bacillati</taxon>
        <taxon>Bacillota</taxon>
        <taxon>Bacilli</taxon>
        <taxon>Bacillales</taxon>
        <taxon>Bacillaceae</taxon>
        <taxon>Calditerricola</taxon>
    </lineage>
</organism>
<gene>
    <name evidence="5" type="ORF">GCM10007043_08490</name>
</gene>
<evidence type="ECO:0000256" key="1">
    <source>
        <dbReference type="ARBA" id="ARBA00023015"/>
    </source>
</evidence>
<keyword evidence="2" id="KW-0238">DNA-binding</keyword>
<accession>A0A8J3BAH2</accession>
<keyword evidence="1" id="KW-0805">Transcription regulation</keyword>
<dbReference type="GO" id="GO:0003700">
    <property type="term" value="F:DNA-binding transcription factor activity"/>
    <property type="evidence" value="ECO:0007669"/>
    <property type="project" value="InterPro"/>
</dbReference>
<dbReference type="SMART" id="SM00418">
    <property type="entry name" value="HTH_ARSR"/>
    <property type="match status" value="1"/>
</dbReference>
<evidence type="ECO:0000256" key="2">
    <source>
        <dbReference type="ARBA" id="ARBA00023125"/>
    </source>
</evidence>
<dbReference type="InterPro" id="IPR001845">
    <property type="entry name" value="HTH_ArsR_DNA-bd_dom"/>
</dbReference>
<dbReference type="InterPro" id="IPR001034">
    <property type="entry name" value="DeoR_HTH"/>
</dbReference>
<dbReference type="SUPFAM" id="SSF46785">
    <property type="entry name" value="Winged helix' DNA-binding domain"/>
    <property type="match status" value="1"/>
</dbReference>
<evidence type="ECO:0000259" key="4">
    <source>
        <dbReference type="PROSITE" id="PS51000"/>
    </source>
</evidence>
<dbReference type="GO" id="GO:0003677">
    <property type="term" value="F:DNA binding"/>
    <property type="evidence" value="ECO:0007669"/>
    <property type="project" value="UniProtKB-KW"/>
</dbReference>